<dbReference type="AlphaFoldDB" id="A0A6G1X9X1"/>
<sequence length="77" mass="8796">MVVKQHALLRILFAFYLLYLAMPSVGVATTSLETLFWGAWIVFFVFVVSANVGILLNLKPNVRKSQDEKKRILVKQN</sequence>
<dbReference type="OrthoDB" id="2721191at2"/>
<comment type="caution">
    <text evidence="2">The sequence shown here is derived from an EMBL/GenBank/DDBJ whole genome shotgun (WGS) entry which is preliminary data.</text>
</comment>
<keyword evidence="3" id="KW-1185">Reference proteome</keyword>
<name>A0A6G1X9X1_9BACI</name>
<keyword evidence="1" id="KW-1133">Transmembrane helix</keyword>
<dbReference type="RefSeq" id="WP_153729586.1">
    <property type="nucleotide sequence ID" value="NZ_WJNH01000011.1"/>
</dbReference>
<proteinExistence type="predicted"/>
<feature type="transmembrane region" description="Helical" evidence="1">
    <location>
        <begin position="7"/>
        <end position="29"/>
    </location>
</feature>
<organism evidence="2 3">
    <name type="scientific">Salinibacillus xinjiangensis</name>
    <dbReference type="NCBI Taxonomy" id="1229268"/>
    <lineage>
        <taxon>Bacteria</taxon>
        <taxon>Bacillati</taxon>
        <taxon>Bacillota</taxon>
        <taxon>Bacilli</taxon>
        <taxon>Bacillales</taxon>
        <taxon>Bacillaceae</taxon>
        <taxon>Salinibacillus</taxon>
    </lineage>
</organism>
<evidence type="ECO:0000313" key="3">
    <source>
        <dbReference type="Proteomes" id="UP000480185"/>
    </source>
</evidence>
<accession>A0A6G1X9X1</accession>
<keyword evidence="1" id="KW-0472">Membrane</keyword>
<gene>
    <name evidence="2" type="ORF">GH754_15525</name>
</gene>
<evidence type="ECO:0000256" key="1">
    <source>
        <dbReference type="SAM" id="Phobius"/>
    </source>
</evidence>
<dbReference type="Proteomes" id="UP000480185">
    <property type="component" value="Unassembled WGS sequence"/>
</dbReference>
<reference evidence="2 3" key="1">
    <citation type="submission" date="2019-11" db="EMBL/GenBank/DDBJ databases">
        <authorList>
            <person name="Li J."/>
        </authorList>
    </citation>
    <scope>NUCLEOTIDE SEQUENCE [LARGE SCALE GENOMIC DNA]</scope>
    <source>
        <strain evidence="2 3">J4</strain>
    </source>
</reference>
<evidence type="ECO:0000313" key="2">
    <source>
        <dbReference type="EMBL" id="MRG87696.1"/>
    </source>
</evidence>
<feature type="transmembrane region" description="Helical" evidence="1">
    <location>
        <begin position="35"/>
        <end position="56"/>
    </location>
</feature>
<dbReference type="EMBL" id="WJNH01000011">
    <property type="protein sequence ID" value="MRG87696.1"/>
    <property type="molecule type" value="Genomic_DNA"/>
</dbReference>
<protein>
    <submittedName>
        <fullName evidence="2">Uncharacterized protein</fullName>
    </submittedName>
</protein>
<keyword evidence="1" id="KW-0812">Transmembrane</keyword>